<proteinExistence type="predicted"/>
<reference evidence="3" key="1">
    <citation type="journal article" date="2019" name="Int. J. Syst. Evol. Microbiol.">
        <title>The Global Catalogue of Microorganisms (GCM) 10K type strain sequencing project: providing services to taxonomists for standard genome sequencing and annotation.</title>
        <authorList>
            <consortium name="The Broad Institute Genomics Platform"/>
            <consortium name="The Broad Institute Genome Sequencing Center for Infectious Disease"/>
            <person name="Wu L."/>
            <person name="Ma J."/>
        </authorList>
    </citation>
    <scope>NUCLEOTIDE SEQUENCE [LARGE SCALE GENOMIC DNA]</scope>
    <source>
        <strain evidence="3">KCTC 42498</strain>
    </source>
</reference>
<evidence type="ECO:0000313" key="3">
    <source>
        <dbReference type="Proteomes" id="UP001597544"/>
    </source>
</evidence>
<dbReference type="InterPro" id="IPR054572">
    <property type="entry name" value="TBP-TOTE"/>
</dbReference>
<dbReference type="RefSeq" id="WP_377506340.1">
    <property type="nucleotide sequence ID" value="NZ_JBHULU010000013.1"/>
</dbReference>
<name>A0ABW5IMH5_9BACT</name>
<dbReference type="InterPro" id="IPR027417">
    <property type="entry name" value="P-loop_NTPase"/>
</dbReference>
<evidence type="ECO:0000313" key="2">
    <source>
        <dbReference type="EMBL" id="MFD2514212.1"/>
    </source>
</evidence>
<dbReference type="Pfam" id="PF13604">
    <property type="entry name" value="AAA_30"/>
    <property type="match status" value="1"/>
</dbReference>
<comment type="caution">
    <text evidence="2">The sequence shown here is derived from an EMBL/GenBank/DDBJ whole genome shotgun (WGS) entry which is preliminary data.</text>
</comment>
<evidence type="ECO:0000259" key="1">
    <source>
        <dbReference type="SMART" id="SM00382"/>
    </source>
</evidence>
<gene>
    <name evidence="2" type="ORF">ACFSRY_10065</name>
</gene>
<dbReference type="CDD" id="cd17933">
    <property type="entry name" value="DEXSc_RecD-like"/>
    <property type="match status" value="1"/>
</dbReference>
<dbReference type="CDD" id="cd18809">
    <property type="entry name" value="SF1_C_RecD"/>
    <property type="match status" value="1"/>
</dbReference>
<dbReference type="Pfam" id="PF22721">
    <property type="entry name" value="TBP-TOTE"/>
    <property type="match status" value="2"/>
</dbReference>
<sequence>MSIFTHFQHINLTTDQANALNEVDAFLKSEENVFILKGYAGSGKTTLLQGVVEYLEATQRGYALMAPTGRAAKVIKQKTLKEAVTIHKCIYSFKDLDEIKELDGEGAESFIYYFKLRNNTEINNKVYIIDEASMVSDVYSKGEFFRFGSGFLLTDLIEYSRVNLPNTNAKIIFVGDPAQLPPVGMSFSPALDEEYLNEKFSVSVRSVEIKEVKRQGGESGILKAAAKLRKCLTSGYFNDFDLRSNGRDIHNPSFADFLSTYNSIKGQKIIICYKNKTALDINQKIREDRFGARLSIQAGDHIIMGGNNYRLDLMNGEFGVVVKSTPTTESRNIPVNAKGGERKLVTLTWRWIEIMVSDDAGGERVVGGYMLENYLEGDNFLKPIEQQALYIDFKNRYPNLKPKSPEFKEAIKSDIYFNSLLLKYGYAVTCHKAQGGEWDAALTIWDRVAGESFNFKEQKHNLKGKTNSDFYRWAYTAITRASKDLYCINPPYFTSYSNLIFIPTTVQDAYESLTGKPVKNESFVLDADALTALTGFNLQEQPLSIQDHFVILRSLVRKKYMEITSYKRQGYEVWYTVGREADHATFKFWINGKNEFNGKFAQVPSLTNSAAFADEVQALLGSINQFNVSRNTASGILSKIEHDWELEESTPFLINLFDSLEESLGSKKIQVEDVEHLNYRERYRFSRGDEKAVVDFEYNQDGFFGRALPLSKQCNSKLLLENVESVLNQYSQKEHVI</sequence>
<dbReference type="Gene3D" id="3.40.50.300">
    <property type="entry name" value="P-loop containing nucleotide triphosphate hydrolases"/>
    <property type="match status" value="2"/>
</dbReference>
<dbReference type="SMART" id="SM00382">
    <property type="entry name" value="AAA"/>
    <property type="match status" value="1"/>
</dbReference>
<organism evidence="2 3">
    <name type="scientific">Pontibacter locisalis</name>
    <dbReference type="NCBI Taxonomy" id="1719035"/>
    <lineage>
        <taxon>Bacteria</taxon>
        <taxon>Pseudomonadati</taxon>
        <taxon>Bacteroidota</taxon>
        <taxon>Cytophagia</taxon>
        <taxon>Cytophagales</taxon>
        <taxon>Hymenobacteraceae</taxon>
        <taxon>Pontibacter</taxon>
    </lineage>
</organism>
<keyword evidence="3" id="KW-1185">Reference proteome</keyword>
<dbReference type="PANTHER" id="PTHR47642">
    <property type="entry name" value="ATP-DEPENDENT DNA HELICASE"/>
    <property type="match status" value="1"/>
</dbReference>
<dbReference type="InterPro" id="IPR051055">
    <property type="entry name" value="PIF1_helicase"/>
</dbReference>
<dbReference type="Proteomes" id="UP001597544">
    <property type="component" value="Unassembled WGS sequence"/>
</dbReference>
<dbReference type="EMBL" id="JBHULU010000013">
    <property type="protein sequence ID" value="MFD2514212.1"/>
    <property type="molecule type" value="Genomic_DNA"/>
</dbReference>
<protein>
    <submittedName>
        <fullName evidence="2">ATP-dependent RecD-like DNA helicase</fullName>
    </submittedName>
</protein>
<accession>A0ABW5IMH5</accession>
<feature type="domain" description="AAA+ ATPase" evidence="1">
    <location>
        <begin position="30"/>
        <end position="300"/>
    </location>
</feature>
<dbReference type="SUPFAM" id="SSF52540">
    <property type="entry name" value="P-loop containing nucleoside triphosphate hydrolases"/>
    <property type="match status" value="2"/>
</dbReference>
<dbReference type="InterPro" id="IPR003593">
    <property type="entry name" value="AAA+_ATPase"/>
</dbReference>